<evidence type="ECO:0000313" key="2">
    <source>
        <dbReference type="EMBL" id="MBB4703727.1"/>
    </source>
</evidence>
<dbReference type="NCBIfam" id="TIGR03083">
    <property type="entry name" value="maleylpyruvate isomerase family mycothiol-dependent enzyme"/>
    <property type="match status" value="1"/>
</dbReference>
<comment type="caution">
    <text evidence="2">The sequence shown here is derived from an EMBL/GenBank/DDBJ whole genome shotgun (WGS) entry which is preliminary data.</text>
</comment>
<name>A0A7W7DBE8_9ACTN</name>
<dbReference type="AlphaFoldDB" id="A0A7W7DBE8"/>
<dbReference type="InterPro" id="IPR017517">
    <property type="entry name" value="Maleyloyr_isom"/>
</dbReference>
<reference evidence="2 3" key="1">
    <citation type="submission" date="2020-08" db="EMBL/GenBank/DDBJ databases">
        <title>Sequencing the genomes of 1000 actinobacteria strains.</title>
        <authorList>
            <person name="Klenk H.-P."/>
        </authorList>
    </citation>
    <scope>NUCLEOTIDE SEQUENCE [LARGE SCALE GENOMIC DNA]</scope>
    <source>
        <strain evidence="2 3">DSM 45784</strain>
    </source>
</reference>
<accession>A0A7W7DBE8</accession>
<dbReference type="GO" id="GO:0046872">
    <property type="term" value="F:metal ion binding"/>
    <property type="evidence" value="ECO:0007669"/>
    <property type="project" value="InterPro"/>
</dbReference>
<protein>
    <submittedName>
        <fullName evidence="2">Uncharacterized protein (TIGR03086 family)</fullName>
    </submittedName>
</protein>
<sequence>MAASEDQIALLGRALDQTGALIAGVRPEQAGLPTPCRSWDVRALVAHVVDEVRRFAAVTAGGERDHRGAGAIGDDWDGAYRAAAKELLAAWRGPGARERPHRLPFGEIPAEWAVGQHITELVIHAWDIAKATGRPTGLDPELGEAALAWGLANLKPEHRADEADGGHVGPRIQIPEDAPLYDRLAAFGGRDPR</sequence>
<dbReference type="InterPro" id="IPR024344">
    <property type="entry name" value="MDMPI_metal-binding"/>
</dbReference>
<dbReference type="InterPro" id="IPR017520">
    <property type="entry name" value="CHP03086"/>
</dbReference>
<dbReference type="Gene3D" id="1.20.120.450">
    <property type="entry name" value="dinb family like domain"/>
    <property type="match status" value="1"/>
</dbReference>
<dbReference type="InterPro" id="IPR034660">
    <property type="entry name" value="DinB/YfiT-like"/>
</dbReference>
<dbReference type="Proteomes" id="UP000542210">
    <property type="component" value="Unassembled WGS sequence"/>
</dbReference>
<dbReference type="EMBL" id="JACHND010000001">
    <property type="protein sequence ID" value="MBB4703727.1"/>
    <property type="molecule type" value="Genomic_DNA"/>
</dbReference>
<evidence type="ECO:0000259" key="1">
    <source>
        <dbReference type="Pfam" id="PF11716"/>
    </source>
</evidence>
<dbReference type="RefSeq" id="WP_184884323.1">
    <property type="nucleotide sequence ID" value="NZ_BOOV01000001.1"/>
</dbReference>
<feature type="domain" description="Mycothiol-dependent maleylpyruvate isomerase metal-binding" evidence="1">
    <location>
        <begin position="12"/>
        <end position="129"/>
    </location>
</feature>
<dbReference type="NCBIfam" id="TIGR03086">
    <property type="entry name" value="TIGR03086 family metal-binding protein"/>
    <property type="match status" value="1"/>
</dbReference>
<dbReference type="SUPFAM" id="SSF109854">
    <property type="entry name" value="DinB/YfiT-like putative metalloenzymes"/>
    <property type="match status" value="1"/>
</dbReference>
<organism evidence="2 3">
    <name type="scientific">Sphaerisporangium siamense</name>
    <dbReference type="NCBI Taxonomy" id="795645"/>
    <lineage>
        <taxon>Bacteria</taxon>
        <taxon>Bacillati</taxon>
        <taxon>Actinomycetota</taxon>
        <taxon>Actinomycetes</taxon>
        <taxon>Streptosporangiales</taxon>
        <taxon>Streptosporangiaceae</taxon>
        <taxon>Sphaerisporangium</taxon>
    </lineage>
</organism>
<keyword evidence="3" id="KW-1185">Reference proteome</keyword>
<evidence type="ECO:0000313" key="3">
    <source>
        <dbReference type="Proteomes" id="UP000542210"/>
    </source>
</evidence>
<proteinExistence type="predicted"/>
<gene>
    <name evidence="2" type="ORF">BJ982_005271</name>
</gene>
<dbReference type="Pfam" id="PF11716">
    <property type="entry name" value="MDMPI_N"/>
    <property type="match status" value="1"/>
</dbReference>